<dbReference type="PANTHER" id="PTHR40128:SF1">
    <property type="entry name" value="PHYTANOYL-COA HYDROXYLASE"/>
    <property type="match status" value="1"/>
</dbReference>
<dbReference type="EMBL" id="CAXAMN010028239">
    <property type="protein sequence ID" value="CAK9115793.1"/>
    <property type="molecule type" value="Genomic_DNA"/>
</dbReference>
<evidence type="ECO:0008006" key="3">
    <source>
        <dbReference type="Google" id="ProtNLM"/>
    </source>
</evidence>
<dbReference type="Proteomes" id="UP001642484">
    <property type="component" value="Unassembled WGS sequence"/>
</dbReference>
<name>A0ABP0STW3_9DINO</name>
<protein>
    <recommendedName>
        <fullName evidence="3">Phytanoyl-CoA dioxygenase</fullName>
    </recommendedName>
</protein>
<sequence length="308" mass="34085">MTCRIGAQEMTVGPGNEVQLMSPANGLSQKGLQERLHEEGFLYLKEVLPKNLVLAARNAVLASLESLGVVLQGENGKLNPNSSWETDQGAVPPSLARCPEMLALVESDALRGLMEEILNDKAQTLDHKWLRAVGKGENSGFHTDSVYLNQGSREALTCWIPLGDVDLRLGGLCVVKNSHRDVRYERVRETYSNIDVDTAGIHGTGWFTEDAREILSYGCPLLTASFKMTDIVIFRLDTMHGSLSNGSDPAEVRISCDTRWYAAKDVVDARYMGEDPVGTATWWASRHNEKIFPTSMEEAKRAWGLVKF</sequence>
<dbReference type="Gene3D" id="2.60.120.620">
    <property type="entry name" value="q2cbj1_9rhob like domain"/>
    <property type="match status" value="1"/>
</dbReference>
<accession>A0ABP0STW3</accession>
<reference evidence="1 2" key="1">
    <citation type="submission" date="2024-02" db="EMBL/GenBank/DDBJ databases">
        <authorList>
            <person name="Chen Y."/>
            <person name="Shah S."/>
            <person name="Dougan E. K."/>
            <person name="Thang M."/>
            <person name="Chan C."/>
        </authorList>
    </citation>
    <scope>NUCLEOTIDE SEQUENCE [LARGE SCALE GENOMIC DNA]</scope>
</reference>
<proteinExistence type="predicted"/>
<dbReference type="InterPro" id="IPR008775">
    <property type="entry name" value="Phytyl_CoA_dOase-like"/>
</dbReference>
<dbReference type="SUPFAM" id="SSF51197">
    <property type="entry name" value="Clavaminate synthase-like"/>
    <property type="match status" value="1"/>
</dbReference>
<evidence type="ECO:0000313" key="1">
    <source>
        <dbReference type="EMBL" id="CAK9115793.1"/>
    </source>
</evidence>
<comment type="caution">
    <text evidence="1">The sequence shown here is derived from an EMBL/GenBank/DDBJ whole genome shotgun (WGS) entry which is preliminary data.</text>
</comment>
<evidence type="ECO:0000313" key="2">
    <source>
        <dbReference type="Proteomes" id="UP001642484"/>
    </source>
</evidence>
<gene>
    <name evidence="1" type="ORF">CCMP2556_LOCUS53539</name>
</gene>
<dbReference type="PANTHER" id="PTHR40128">
    <property type="entry name" value="EXPRESSED PROTEIN"/>
    <property type="match status" value="1"/>
</dbReference>
<keyword evidence="2" id="KW-1185">Reference proteome</keyword>
<organism evidence="1 2">
    <name type="scientific">Durusdinium trenchii</name>
    <dbReference type="NCBI Taxonomy" id="1381693"/>
    <lineage>
        <taxon>Eukaryota</taxon>
        <taxon>Sar</taxon>
        <taxon>Alveolata</taxon>
        <taxon>Dinophyceae</taxon>
        <taxon>Suessiales</taxon>
        <taxon>Symbiodiniaceae</taxon>
        <taxon>Durusdinium</taxon>
    </lineage>
</organism>
<dbReference type="Pfam" id="PF05721">
    <property type="entry name" value="PhyH"/>
    <property type="match status" value="1"/>
</dbReference>